<feature type="signal peptide" evidence="1">
    <location>
        <begin position="1"/>
        <end position="21"/>
    </location>
</feature>
<accession>A0A1B1AJD6</accession>
<sequence>MDRRSILLAGIGTLLASSAHADVVNSSGDFRSLAIALANADRRERAIQIAAFDKGTLSDEDRILYEAVAQGSWADGLIASSPWGRNGTPYVVTHRYGAYRSANPDAAAIDRETEELAAGAQAGAVAPVFVLDAAINAVDAASSRAHGSVAESMTRQISALRKVRDRSLEWITSGIRSADQGGLWTLPGGEDYYALSLQFQLGEEISPRAAHHRALTYCRSLQREVDALLRRQGLTRGGVGERLRTFALDERRLYSNDAAGKGQAVAEMNAALDRVRPLLRNVVAGADTQADVRLVPPEAEAGGAAGRREGTVYHVDFGAIRSRPRWTLPSVAFHELVPGHILQASSEREAPAPALQTRYASGYNEGWAIYAERLADEAGVYADDPASRIGYLQWMLFRFGRVVADTGIHVMRWSRERAIRELRELQGDGMAFVSIQEDVLRMCAQPGVAAAQGLTAMRIAEIRGRMRRGANGRFDARAFHAAMLLRGPLSPPGLAQAARVAFSL</sequence>
<feature type="chain" id="PRO_5008518894" description="DUF885 domain-containing protein" evidence="1">
    <location>
        <begin position="22"/>
        <end position="504"/>
    </location>
</feature>
<dbReference type="RefSeq" id="WP_066772011.1">
    <property type="nucleotide sequence ID" value="NZ_CP013244.1"/>
</dbReference>
<evidence type="ECO:0008006" key="4">
    <source>
        <dbReference type="Google" id="ProtNLM"/>
    </source>
</evidence>
<gene>
    <name evidence="2" type="ORF">ATE48_12495</name>
</gene>
<dbReference type="Proteomes" id="UP000092498">
    <property type="component" value="Chromosome"/>
</dbReference>
<organism evidence="2 3">
    <name type="scientific">Candidatus Viadribacter manganicus</name>
    <dbReference type="NCBI Taxonomy" id="1759059"/>
    <lineage>
        <taxon>Bacteria</taxon>
        <taxon>Pseudomonadati</taxon>
        <taxon>Pseudomonadota</taxon>
        <taxon>Alphaproteobacteria</taxon>
        <taxon>Hyphomonadales</taxon>
        <taxon>Hyphomonadaceae</taxon>
        <taxon>Candidatus Viadribacter</taxon>
    </lineage>
</organism>
<dbReference type="KEGG" id="cbot:ATE48_12495"/>
<name>A0A1B1AJD6_9PROT</name>
<reference evidence="2 3" key="1">
    <citation type="submission" date="2015-11" db="EMBL/GenBank/DDBJ databases">
        <title>Whole-Genome Sequence of Candidatus Oderbacter manganicum from the National Park Lower Oder Valley, Germany.</title>
        <authorList>
            <person name="Braun B."/>
            <person name="Liere K."/>
            <person name="Szewzyk U."/>
        </authorList>
    </citation>
    <scope>NUCLEOTIDE SEQUENCE [LARGE SCALE GENOMIC DNA]</scope>
    <source>
        <strain evidence="2 3">OTSz_A_272</strain>
    </source>
</reference>
<dbReference type="Pfam" id="PF05960">
    <property type="entry name" value="DUF885"/>
    <property type="match status" value="1"/>
</dbReference>
<evidence type="ECO:0000313" key="3">
    <source>
        <dbReference type="Proteomes" id="UP000092498"/>
    </source>
</evidence>
<dbReference type="InParanoid" id="A0A1B1AJD6"/>
<dbReference type="InterPro" id="IPR010281">
    <property type="entry name" value="DUF885"/>
</dbReference>
<protein>
    <recommendedName>
        <fullName evidence="4">DUF885 domain-containing protein</fullName>
    </recommendedName>
</protein>
<keyword evidence="3" id="KW-1185">Reference proteome</keyword>
<dbReference type="PANTHER" id="PTHR33361">
    <property type="entry name" value="GLR0591 PROTEIN"/>
    <property type="match status" value="1"/>
</dbReference>
<evidence type="ECO:0000313" key="2">
    <source>
        <dbReference type="EMBL" id="ANP46676.1"/>
    </source>
</evidence>
<keyword evidence="1" id="KW-0732">Signal</keyword>
<dbReference type="AlphaFoldDB" id="A0A1B1AJD6"/>
<dbReference type="EMBL" id="CP013244">
    <property type="protein sequence ID" value="ANP46676.1"/>
    <property type="molecule type" value="Genomic_DNA"/>
</dbReference>
<proteinExistence type="predicted"/>
<dbReference type="PANTHER" id="PTHR33361:SF2">
    <property type="entry name" value="DUF885 DOMAIN-CONTAINING PROTEIN"/>
    <property type="match status" value="1"/>
</dbReference>
<evidence type="ECO:0000256" key="1">
    <source>
        <dbReference type="SAM" id="SignalP"/>
    </source>
</evidence>
<dbReference type="STRING" id="1759059.ATE48_12495"/>